<keyword evidence="3" id="KW-1185">Reference proteome</keyword>
<dbReference type="AlphaFoldDB" id="Q73X88"/>
<organism evidence="2 3">
    <name type="scientific">Mycolicibacterium paratuberculosis (strain ATCC BAA-968 / K-10)</name>
    <name type="common">Mycobacterium paratuberculosis</name>
    <dbReference type="NCBI Taxonomy" id="262316"/>
    <lineage>
        <taxon>Bacteria</taxon>
        <taxon>Bacillati</taxon>
        <taxon>Actinomycetota</taxon>
        <taxon>Actinomycetes</taxon>
        <taxon>Mycobacteriales</taxon>
        <taxon>Mycobacteriaceae</taxon>
        <taxon>Mycobacterium</taxon>
        <taxon>Mycobacterium avium complex (MAC)</taxon>
    </lineage>
</organism>
<gene>
    <name evidence="2" type="ordered locus">MAP_2421c</name>
</gene>
<feature type="region of interest" description="Disordered" evidence="1">
    <location>
        <begin position="62"/>
        <end position="86"/>
    </location>
</feature>
<evidence type="ECO:0000256" key="1">
    <source>
        <dbReference type="SAM" id="MobiDB-lite"/>
    </source>
</evidence>
<protein>
    <submittedName>
        <fullName evidence="2">Uncharacterized protein</fullName>
    </submittedName>
</protein>
<evidence type="ECO:0000313" key="2">
    <source>
        <dbReference type="EMBL" id="AAS04738.1"/>
    </source>
</evidence>
<proteinExistence type="predicted"/>
<evidence type="ECO:0000313" key="3">
    <source>
        <dbReference type="Proteomes" id="UP000000580"/>
    </source>
</evidence>
<dbReference type="EMBL" id="AE016958">
    <property type="protein sequence ID" value="AAS04738.1"/>
    <property type="molecule type" value="Genomic_DNA"/>
</dbReference>
<reference evidence="2 3" key="1">
    <citation type="journal article" date="2005" name="Proc. Natl. Acad. Sci. U.S.A.">
        <title>The complete genome sequence of Mycobacterium avium subspecies paratuberculosis.</title>
        <authorList>
            <person name="Li L."/>
            <person name="Bannantine J.P."/>
            <person name="Zhang Q."/>
            <person name="Amonsin A."/>
            <person name="May B.J."/>
            <person name="Alt D."/>
            <person name="Banerji N."/>
            <person name="Kanjilal S."/>
            <person name="Kapur V."/>
        </authorList>
    </citation>
    <scope>NUCLEOTIDE SEQUENCE [LARGE SCALE GENOMIC DNA]</scope>
    <source>
        <strain evidence="3">ATCC BAA-968 / K-10</strain>
    </source>
</reference>
<feature type="compositionally biased region" description="Polar residues" evidence="1">
    <location>
        <begin position="71"/>
        <end position="80"/>
    </location>
</feature>
<accession>Q73X88</accession>
<sequence length="101" mass="10946">MRVALWAWRCRMSDDAERRSRVSGAARRSADEAAERVAAARERLHAARLSAGDAHERAAQLHDRAAGGGASVTSKPTTGLPSGIERHGMRTTWLLSRISKA</sequence>
<dbReference type="KEGG" id="mpa:MAP_2421c"/>
<name>Q73X88_MYCPA</name>
<dbReference type="STRING" id="262316.MAP_2421c"/>
<dbReference type="HOGENOM" id="CLU_2288448_0_0_11"/>
<dbReference type="Proteomes" id="UP000000580">
    <property type="component" value="Chromosome"/>
</dbReference>